<dbReference type="EMBL" id="VIFY01000090">
    <property type="protein sequence ID" value="TQB71008.1"/>
    <property type="molecule type" value="Genomic_DNA"/>
</dbReference>
<accession>A0A507QV26</accession>
<evidence type="ECO:0000256" key="1">
    <source>
        <dbReference type="SAM" id="SignalP"/>
    </source>
</evidence>
<organism evidence="2 3">
    <name type="scientific">Monascus purpureus</name>
    <name type="common">Red mold</name>
    <name type="synonym">Monascus anka</name>
    <dbReference type="NCBI Taxonomy" id="5098"/>
    <lineage>
        <taxon>Eukaryota</taxon>
        <taxon>Fungi</taxon>
        <taxon>Dikarya</taxon>
        <taxon>Ascomycota</taxon>
        <taxon>Pezizomycotina</taxon>
        <taxon>Eurotiomycetes</taxon>
        <taxon>Eurotiomycetidae</taxon>
        <taxon>Eurotiales</taxon>
        <taxon>Aspergillaceae</taxon>
        <taxon>Monascus</taxon>
    </lineage>
</organism>
<evidence type="ECO:0000313" key="3">
    <source>
        <dbReference type="Proteomes" id="UP000319663"/>
    </source>
</evidence>
<feature type="signal peptide" evidence="1">
    <location>
        <begin position="1"/>
        <end position="23"/>
    </location>
</feature>
<evidence type="ECO:0008006" key="4">
    <source>
        <dbReference type="Google" id="ProtNLM"/>
    </source>
</evidence>
<name>A0A507QV26_MONPU</name>
<dbReference type="Proteomes" id="UP000319663">
    <property type="component" value="Unassembled WGS sequence"/>
</dbReference>
<keyword evidence="1" id="KW-0732">Signal</keyword>
<dbReference type="STRING" id="5098.A0A507QV26"/>
<keyword evidence="3" id="KW-1185">Reference proteome</keyword>
<dbReference type="AlphaFoldDB" id="A0A507QV26"/>
<protein>
    <recommendedName>
        <fullName evidence="4">Extracellular membrane protein CFEM domain-containing protein</fullName>
    </recommendedName>
</protein>
<comment type="caution">
    <text evidence="2">The sequence shown here is derived from an EMBL/GenBank/DDBJ whole genome shotgun (WGS) entry which is preliminary data.</text>
</comment>
<gene>
    <name evidence="2" type="ORF">MPDQ_007929</name>
</gene>
<evidence type="ECO:0000313" key="2">
    <source>
        <dbReference type="EMBL" id="TQB71008.1"/>
    </source>
</evidence>
<reference evidence="2 3" key="1">
    <citation type="submission" date="2019-06" db="EMBL/GenBank/DDBJ databases">
        <title>Wine fermentation using esterase from Monascus purpureus.</title>
        <authorList>
            <person name="Geng C."/>
            <person name="Zhang Y."/>
        </authorList>
    </citation>
    <scope>NUCLEOTIDE SEQUENCE [LARGE SCALE GENOMIC DNA]</scope>
    <source>
        <strain evidence="2">HQ1</strain>
    </source>
</reference>
<feature type="chain" id="PRO_5021399411" description="Extracellular membrane protein CFEM domain-containing protein" evidence="1">
    <location>
        <begin position="24"/>
        <end position="256"/>
    </location>
</feature>
<sequence>MIFLASPLAVLAVLAVLTAPTLAFPPGLGCLDSDCESNWTSWKDTSAFCQNNTAIGVINSCIASSSCSESEKTDAYRGVAQACINADVTITAQPEATFSITSDGSPWPFTWTSGAHPWGSGGPFGPGRGGGWGPWGSQGQWTSGPWTSWWNDNDRGPGHCPNRSWPGWTSGSWSSGAPWTSWTACTCYATSTTTVTATAGSGQPTTSVSYVYRVAEAASVSSTSSAATADTSNAAMLVSVEPGILVAGALAAVFAL</sequence>
<proteinExistence type="predicted"/>